<gene>
    <name evidence="1" type="ORF">H2198_009295</name>
</gene>
<proteinExistence type="predicted"/>
<accession>A0ACC2ZUS8</accession>
<comment type="caution">
    <text evidence="1">The sequence shown here is derived from an EMBL/GenBank/DDBJ whole genome shotgun (WGS) entry which is preliminary data.</text>
</comment>
<name>A0ACC2ZUS8_9EURO</name>
<reference evidence="1" key="1">
    <citation type="submission" date="2022-10" db="EMBL/GenBank/DDBJ databases">
        <title>Culturing micro-colonial fungi from biological soil crusts in the Mojave desert and describing Neophaeococcomyces mojavensis, and introducing the new genera and species Taxawa tesnikishii.</title>
        <authorList>
            <person name="Kurbessoian T."/>
            <person name="Stajich J.E."/>
        </authorList>
    </citation>
    <scope>NUCLEOTIDE SEQUENCE</scope>
    <source>
        <strain evidence="1">JES_112</strain>
    </source>
</reference>
<organism evidence="1 2">
    <name type="scientific">Neophaeococcomyces mojaviensis</name>
    <dbReference type="NCBI Taxonomy" id="3383035"/>
    <lineage>
        <taxon>Eukaryota</taxon>
        <taxon>Fungi</taxon>
        <taxon>Dikarya</taxon>
        <taxon>Ascomycota</taxon>
        <taxon>Pezizomycotina</taxon>
        <taxon>Eurotiomycetes</taxon>
        <taxon>Chaetothyriomycetidae</taxon>
        <taxon>Chaetothyriales</taxon>
        <taxon>Chaetothyriales incertae sedis</taxon>
        <taxon>Neophaeococcomyces</taxon>
    </lineage>
</organism>
<evidence type="ECO:0000313" key="1">
    <source>
        <dbReference type="EMBL" id="KAJ9651435.1"/>
    </source>
</evidence>
<protein>
    <submittedName>
        <fullName evidence="1">Uncharacterized protein</fullName>
    </submittedName>
</protein>
<evidence type="ECO:0000313" key="2">
    <source>
        <dbReference type="Proteomes" id="UP001172386"/>
    </source>
</evidence>
<sequence length="1496" mass="169945">MVNNVQCPSGLFYLTEYRILLCLHCKAAVRPGKAIEAHWRNVHQWTGHHLQEVLAYAATLTLQDPHTIRMPAQCALIPQLPTFPGYSCSGCNYLTRSRKCRERHDREQSHPESEAGWIQVRLQTFSHGRFAKYWTIPDEDEDEQEEEDTDHVTSTGASLSGNEEWAQMVARQKQRDEERRQKHLTEVDNPEDLGKVSTWVQEMGWAAHFHGKNPLLIHDASVLPTVKRRRGGGSRRSHCADESPEWQEQLIAAVESVERVIVKCCGRLTRVPHETLRWLNGIDPIKAPLMPFKVKSSSKSMLDYRGHVKRYLVYCLRTGRLPCEEAQTTHGIEFTPEQRRLLDHVGIAAAEVVSAVRLARGEVERDEEEHQERCRVLDRAVFEFWIASWKQHVAFRVHVNPLLHFAAVLGIRELGGWVDASSFTSMLAGLLWCGRVAMLEHIFETLPDDPTELTTSHMEHFFDQYRRWLVDGTHTPFSTIVRWMAYGKGYREKTGGQAKVTWDQDGLGLRYLGQPIALKDFGQAIQAGLDEATRFLDQLLFEPWATAAKRIDIRRIQDSLVYQGPDHSFTMNRRNRWLRPGWEFLAERARATRGWWSPQTGWNRVKVQTYLRWVKGFQAIQPVNNHLWSGQPGRGPEVMEMLYCDVQQVSGNVKVVDGQVVFITDRDKSRAIRGLGRKVARWLPESESQKMIAYIAWVIPFEQHLSAEMGLAGVDDSLIPYLWKDARYGLHDTAVLSAGLARLFGTHTGVELGVSAYRHFAITLARKIKGIVVRQVEVEIGERGVDDSMAGDQVTGAPQKKAKLDYIWDLQATHGSELARLRYALDAQFPSHLQPEMMGQYREISGMWHQFLWGLVKAASDWGGSNKRLRASGDVVDGARPAKRLPGERSGSIASMQQGLRQLFGPMARWKSAEQGQAVERIMVMKAHERLIVVLPTGGGKSPLFMLPAILPEREGATTVVVVPFAALIRDVVRRARECQIDCIRWQSASTVGREGPERRARLVVVSADLVEVGEFVQYLDHLRRLDVLKEIFVDECHTVVLDVNYRDRLLKLTGLNRYDCAMIFLTATLPGFVERRLRQTMLIEEAAIIRASTVKGNIRYQVQETARWGDVGEAVEKVVRRLGARMVGDQKGVVYCRTHTEAERMAERLRCDFYHSGIAEAHRRQEILEGWMDGVGGIRWIVATTGLGTGIDIAGIVGVVHMGAPYGLVDFVQQTGRGGRREGEVVDSVIIKGPGRAAIRAQASDVEHWNHEAMVAFIEQSSCRRVMLGEMMDGRGQSCIALGVELCDRCRGPAGNMEQDGAEGEKNEETNTESPSHVVLGSQRLKEHVQYTHRALERLRGWLAEVRDCCPVCWVKWHRRGRPEQYRRLVEHGIRQCRVVGYSAFRTWRQGLRFGEYDCCWRCGLAGGWCDGAERGLECEHADTVLPVMMEVVESETGRAWIREGLEVEEEVLQESSRYLSWLGRRRQVHGRWMTNGMAVIVTIIAECDRQREED</sequence>
<dbReference type="EMBL" id="JAPDRQ010000257">
    <property type="protein sequence ID" value="KAJ9651435.1"/>
    <property type="molecule type" value="Genomic_DNA"/>
</dbReference>
<dbReference type="Proteomes" id="UP001172386">
    <property type="component" value="Unassembled WGS sequence"/>
</dbReference>
<keyword evidence="2" id="KW-1185">Reference proteome</keyword>